<name>A0AAE3NE38_9BURK</name>
<dbReference type="Pfam" id="PF00072">
    <property type="entry name" value="Response_reg"/>
    <property type="match status" value="1"/>
</dbReference>
<evidence type="ECO:0000256" key="1">
    <source>
        <dbReference type="PROSITE-ProRule" id="PRU00169"/>
    </source>
</evidence>
<keyword evidence="4" id="KW-1185">Reference proteome</keyword>
<proteinExistence type="predicted"/>
<evidence type="ECO:0000313" key="4">
    <source>
        <dbReference type="Proteomes" id="UP001212602"/>
    </source>
</evidence>
<comment type="caution">
    <text evidence="3">The sequence shown here is derived from an EMBL/GenBank/DDBJ whole genome shotgun (WGS) entry which is preliminary data.</text>
</comment>
<dbReference type="SMART" id="SM00448">
    <property type="entry name" value="REC"/>
    <property type="match status" value="1"/>
</dbReference>
<feature type="modified residue" description="4-aspartylphosphate" evidence="1">
    <location>
        <position position="57"/>
    </location>
</feature>
<dbReference type="InterPro" id="IPR001789">
    <property type="entry name" value="Sig_transdc_resp-reg_receiver"/>
</dbReference>
<dbReference type="Proteomes" id="UP001212602">
    <property type="component" value="Unassembled WGS sequence"/>
</dbReference>
<dbReference type="RefSeq" id="WP_271430370.1">
    <property type="nucleotide sequence ID" value="NZ_JAQIPB010000014.1"/>
</dbReference>
<dbReference type="PROSITE" id="PS50110">
    <property type="entry name" value="RESPONSE_REGULATORY"/>
    <property type="match status" value="1"/>
</dbReference>
<dbReference type="SUPFAM" id="SSF52172">
    <property type="entry name" value="CheY-like"/>
    <property type="match status" value="1"/>
</dbReference>
<feature type="domain" description="Response regulatory" evidence="2">
    <location>
        <begin position="4"/>
        <end position="123"/>
    </location>
</feature>
<dbReference type="AlphaFoldDB" id="A0AAE3NE38"/>
<dbReference type="Gene3D" id="3.40.50.2300">
    <property type="match status" value="1"/>
</dbReference>
<evidence type="ECO:0000259" key="2">
    <source>
        <dbReference type="PROSITE" id="PS50110"/>
    </source>
</evidence>
<protein>
    <submittedName>
        <fullName evidence="3">Response regulator</fullName>
    </submittedName>
</protein>
<keyword evidence="1" id="KW-0597">Phosphoprotein</keyword>
<accession>A0AAE3NE38</accession>
<dbReference type="EMBL" id="JAQIPB010000014">
    <property type="protein sequence ID" value="MDA7419171.1"/>
    <property type="molecule type" value="Genomic_DNA"/>
</dbReference>
<evidence type="ECO:0000313" key="3">
    <source>
        <dbReference type="EMBL" id="MDA7419171.1"/>
    </source>
</evidence>
<gene>
    <name evidence="3" type="ORF">PGB34_22590</name>
</gene>
<reference evidence="3" key="1">
    <citation type="submission" date="2023-01" db="EMBL/GenBank/DDBJ databases">
        <title>Xenophilus mangrovi sp. nov., isolated from soil of Mangrove nature reserve.</title>
        <authorList>
            <person name="Xu S."/>
            <person name="Liu Z."/>
            <person name="Xu Y."/>
        </authorList>
    </citation>
    <scope>NUCLEOTIDE SEQUENCE</scope>
    <source>
        <strain evidence="3">YW8</strain>
    </source>
</reference>
<sequence>MALITFLVEDNSTIRENLIPALADLADAPVVGVAETEAEAVKWLQEHRDVWHLAVVDLFLREGSGLGVLQRACQGRQPHQRVVVLTNYTQPDIRARCLEMGADAVFDKSNELDDFLDYCSQDRPSQLSPLV</sequence>
<dbReference type="GO" id="GO:0000160">
    <property type="term" value="P:phosphorelay signal transduction system"/>
    <property type="evidence" value="ECO:0007669"/>
    <property type="project" value="InterPro"/>
</dbReference>
<organism evidence="3 4">
    <name type="scientific">Xenophilus arseniciresistens</name>
    <dbReference type="NCBI Taxonomy" id="1283306"/>
    <lineage>
        <taxon>Bacteria</taxon>
        <taxon>Pseudomonadati</taxon>
        <taxon>Pseudomonadota</taxon>
        <taxon>Betaproteobacteria</taxon>
        <taxon>Burkholderiales</taxon>
        <taxon>Comamonadaceae</taxon>
        <taxon>Xenophilus</taxon>
    </lineage>
</organism>
<dbReference type="InterPro" id="IPR011006">
    <property type="entry name" value="CheY-like_superfamily"/>
</dbReference>